<dbReference type="SUPFAM" id="SSF52266">
    <property type="entry name" value="SGNH hydrolase"/>
    <property type="match status" value="1"/>
</dbReference>
<evidence type="ECO:0000256" key="1">
    <source>
        <dbReference type="SAM" id="MobiDB-lite"/>
    </source>
</evidence>
<dbReference type="RefSeq" id="XP_066926349.1">
    <property type="nucleotide sequence ID" value="XM_067070248.1"/>
</dbReference>
<feature type="domain" description="SGNH hydrolase-type esterase" evidence="3">
    <location>
        <begin position="117"/>
        <end position="308"/>
    </location>
</feature>
<dbReference type="OrthoDB" id="408760at2759"/>
<dbReference type="GO" id="GO:0004622">
    <property type="term" value="F:phosphatidylcholine lysophospholipase activity"/>
    <property type="evidence" value="ECO:0007669"/>
    <property type="project" value="TreeGrafter"/>
</dbReference>
<dbReference type="Proteomes" id="UP000594262">
    <property type="component" value="Unplaced"/>
</dbReference>
<dbReference type="Gene3D" id="3.40.50.1110">
    <property type="entry name" value="SGNH hydrolase"/>
    <property type="match status" value="1"/>
</dbReference>
<accession>A0A7M5X6E1</accession>
<evidence type="ECO:0000313" key="5">
    <source>
        <dbReference type="Proteomes" id="UP000594262"/>
    </source>
</evidence>
<sequence>MSRLRFLIYLIIYFIQLRKGRLSSDKAVDASDTPEVTRNNQNEAPATRRTHQHQMPFRKTFDQQSMNITSQYPPPIPPRDPQTVTSFPLHQFPSTTGADAYTTTSINNNNEIIKILAFGDSITEGMVNYGDEPFAPYTTKLEELLNSNSNDNGKSYFVVNEGISGECVHGEMTFRLPYALHAHSAYLKLVIILGGTNDLMKVDCDKKVNLTAEIIHLHQMAHQKGYKTVVVTIPQTGLTESAHLITSFGTFQRLWHITNARLRNYAKENSHLTILCDLAKEFPMSSLKSNHLENYWSDDLHPSAKGYEKIAELLYQTIASLDL</sequence>
<reference evidence="4" key="1">
    <citation type="submission" date="2021-01" db="UniProtKB">
        <authorList>
            <consortium name="EnsemblMetazoa"/>
        </authorList>
    </citation>
    <scope>IDENTIFICATION</scope>
</reference>
<dbReference type="Pfam" id="PF13472">
    <property type="entry name" value="Lipase_GDSL_2"/>
    <property type="match status" value="1"/>
</dbReference>
<evidence type="ECO:0000256" key="2">
    <source>
        <dbReference type="SAM" id="SignalP"/>
    </source>
</evidence>
<dbReference type="AlphaFoldDB" id="A0A7M5X6E1"/>
<protein>
    <recommendedName>
        <fullName evidence="3">SGNH hydrolase-type esterase domain-containing protein</fullName>
    </recommendedName>
</protein>
<dbReference type="CDD" id="cd00229">
    <property type="entry name" value="SGNH_hydrolase"/>
    <property type="match status" value="1"/>
</dbReference>
<proteinExistence type="predicted"/>
<dbReference type="EnsemblMetazoa" id="CLYHEMT017578.1">
    <property type="protein sequence ID" value="CLYHEMP017578.1"/>
    <property type="gene ID" value="CLYHEMG017578"/>
</dbReference>
<dbReference type="InterPro" id="IPR013830">
    <property type="entry name" value="SGNH_hydro"/>
</dbReference>
<dbReference type="PANTHER" id="PTHR30383">
    <property type="entry name" value="THIOESTERASE 1/PROTEASE 1/LYSOPHOSPHOLIPASE L1"/>
    <property type="match status" value="1"/>
</dbReference>
<feature type="compositionally biased region" description="Polar residues" evidence="1">
    <location>
        <begin position="62"/>
        <end position="71"/>
    </location>
</feature>
<feature type="region of interest" description="Disordered" evidence="1">
    <location>
        <begin position="24"/>
        <end position="89"/>
    </location>
</feature>
<evidence type="ECO:0000313" key="4">
    <source>
        <dbReference type="EnsemblMetazoa" id="CLYHEMP017578.1"/>
    </source>
</evidence>
<dbReference type="GeneID" id="136813754"/>
<feature type="chain" id="PRO_5029877858" description="SGNH hydrolase-type esterase domain-containing protein" evidence="2">
    <location>
        <begin position="23"/>
        <end position="323"/>
    </location>
</feature>
<evidence type="ECO:0000259" key="3">
    <source>
        <dbReference type="Pfam" id="PF13472"/>
    </source>
</evidence>
<name>A0A7M5X6E1_9CNID</name>
<dbReference type="PANTHER" id="PTHR30383:SF5">
    <property type="entry name" value="SGNH HYDROLASE-TYPE ESTERASE DOMAIN-CONTAINING PROTEIN"/>
    <property type="match status" value="1"/>
</dbReference>
<dbReference type="InterPro" id="IPR036514">
    <property type="entry name" value="SGNH_hydro_sf"/>
</dbReference>
<keyword evidence="5" id="KW-1185">Reference proteome</keyword>
<keyword evidence="2" id="KW-0732">Signal</keyword>
<feature type="signal peptide" evidence="2">
    <location>
        <begin position="1"/>
        <end position="22"/>
    </location>
</feature>
<feature type="compositionally biased region" description="Polar residues" evidence="1">
    <location>
        <begin position="34"/>
        <end position="44"/>
    </location>
</feature>
<dbReference type="InterPro" id="IPR051532">
    <property type="entry name" value="Ester_Hydrolysis_Enzymes"/>
</dbReference>
<organism evidence="4 5">
    <name type="scientific">Clytia hemisphaerica</name>
    <dbReference type="NCBI Taxonomy" id="252671"/>
    <lineage>
        <taxon>Eukaryota</taxon>
        <taxon>Metazoa</taxon>
        <taxon>Cnidaria</taxon>
        <taxon>Hydrozoa</taxon>
        <taxon>Hydroidolina</taxon>
        <taxon>Leptothecata</taxon>
        <taxon>Obeliida</taxon>
        <taxon>Clytiidae</taxon>
        <taxon>Clytia</taxon>
    </lineage>
</organism>